<evidence type="ECO:0000313" key="1">
    <source>
        <dbReference type="EMBL" id="EOY24460.1"/>
    </source>
</evidence>
<name>A0A061G3L7_THECC</name>
<accession>A0A061G3L7</accession>
<dbReference type="InParanoid" id="A0A061G3L7"/>
<dbReference type="Proteomes" id="UP000026915">
    <property type="component" value="Chromosome 3"/>
</dbReference>
<dbReference type="EMBL" id="CM001881">
    <property type="protein sequence ID" value="EOY24460.1"/>
    <property type="molecule type" value="Genomic_DNA"/>
</dbReference>
<keyword evidence="2" id="KW-1185">Reference proteome</keyword>
<gene>
    <name evidence="1" type="ORF">TCM_016055</name>
</gene>
<reference evidence="1 2" key="1">
    <citation type="journal article" date="2013" name="Genome Biol.">
        <title>The genome sequence of the most widely cultivated cacao type and its use to identify candidate genes regulating pod color.</title>
        <authorList>
            <person name="Motamayor J.C."/>
            <person name="Mockaitis K."/>
            <person name="Schmutz J."/>
            <person name="Haiminen N."/>
            <person name="Iii D.L."/>
            <person name="Cornejo O."/>
            <person name="Findley S.D."/>
            <person name="Zheng P."/>
            <person name="Utro F."/>
            <person name="Royaert S."/>
            <person name="Saski C."/>
            <person name="Jenkins J."/>
            <person name="Podicheti R."/>
            <person name="Zhao M."/>
            <person name="Scheffler B.E."/>
            <person name="Stack J.C."/>
            <person name="Feltus F.A."/>
            <person name="Mustiga G.M."/>
            <person name="Amores F."/>
            <person name="Phillips W."/>
            <person name="Marelli J.P."/>
            <person name="May G.D."/>
            <person name="Shapiro H."/>
            <person name="Ma J."/>
            <person name="Bustamante C.D."/>
            <person name="Schnell R.J."/>
            <person name="Main D."/>
            <person name="Gilbert D."/>
            <person name="Parida L."/>
            <person name="Kuhn D.N."/>
        </authorList>
    </citation>
    <scope>NUCLEOTIDE SEQUENCE [LARGE SCALE GENOMIC DNA]</scope>
    <source>
        <strain evidence="2">cv. Matina 1-6</strain>
    </source>
</reference>
<organism evidence="1 2">
    <name type="scientific">Theobroma cacao</name>
    <name type="common">Cacao</name>
    <name type="synonym">Cocoa</name>
    <dbReference type="NCBI Taxonomy" id="3641"/>
    <lineage>
        <taxon>Eukaryota</taxon>
        <taxon>Viridiplantae</taxon>
        <taxon>Streptophyta</taxon>
        <taxon>Embryophyta</taxon>
        <taxon>Tracheophyta</taxon>
        <taxon>Spermatophyta</taxon>
        <taxon>Magnoliopsida</taxon>
        <taxon>eudicotyledons</taxon>
        <taxon>Gunneridae</taxon>
        <taxon>Pentapetalae</taxon>
        <taxon>rosids</taxon>
        <taxon>malvids</taxon>
        <taxon>Malvales</taxon>
        <taxon>Malvaceae</taxon>
        <taxon>Byttnerioideae</taxon>
        <taxon>Theobroma</taxon>
    </lineage>
</organism>
<dbReference type="HOGENOM" id="CLU_2692768_0_0_1"/>
<proteinExistence type="predicted"/>
<protein>
    <submittedName>
        <fullName evidence="1">Uncharacterized protein</fullName>
    </submittedName>
</protein>
<dbReference type="Gramene" id="EOY24460">
    <property type="protein sequence ID" value="EOY24460"/>
    <property type="gene ID" value="TCM_016055"/>
</dbReference>
<sequence length="74" mass="8306">MQTLLLPWEEGSAQCRACSEDGCISNKATNARMLSNQESRHMFQSKTVLRKIVEDAMMTFSLDLPSLKIRDGNA</sequence>
<evidence type="ECO:0000313" key="2">
    <source>
        <dbReference type="Proteomes" id="UP000026915"/>
    </source>
</evidence>
<dbReference type="AlphaFoldDB" id="A0A061G3L7"/>